<evidence type="ECO:0000313" key="1">
    <source>
        <dbReference type="EMBL" id="QGW82160.1"/>
    </source>
</evidence>
<organism evidence="1 2">
    <name type="scientific">Variovorax paradoxus</name>
    <dbReference type="NCBI Taxonomy" id="34073"/>
    <lineage>
        <taxon>Bacteria</taxon>
        <taxon>Pseudomonadati</taxon>
        <taxon>Pseudomonadota</taxon>
        <taxon>Betaproteobacteria</taxon>
        <taxon>Burkholderiales</taxon>
        <taxon>Comamonadaceae</taxon>
        <taxon>Variovorax</taxon>
    </lineage>
</organism>
<name>A0A6I6H5L2_VARPD</name>
<dbReference type="PROSITE" id="PS51257">
    <property type="entry name" value="PROKAR_LIPOPROTEIN"/>
    <property type="match status" value="1"/>
</dbReference>
<dbReference type="EMBL" id="CP046622">
    <property type="protein sequence ID" value="QGW82160.1"/>
    <property type="molecule type" value="Genomic_DNA"/>
</dbReference>
<accession>A0A6I6H5L2</accession>
<dbReference type="GO" id="GO:0016787">
    <property type="term" value="F:hydrolase activity"/>
    <property type="evidence" value="ECO:0007669"/>
    <property type="project" value="UniProtKB-KW"/>
</dbReference>
<dbReference type="SUPFAM" id="SSF53474">
    <property type="entry name" value="alpha/beta-Hydrolases"/>
    <property type="match status" value="1"/>
</dbReference>
<reference evidence="1 2" key="1">
    <citation type="submission" date="2019-12" db="EMBL/GenBank/DDBJ databases">
        <title>Hybrid Genome Assemblies of two High G+C Isolates from Undergraduate Microbiology Courses.</title>
        <authorList>
            <person name="Ne Ville C.J."/>
            <person name="Enright D."/>
            <person name="Hernandez I."/>
            <person name="Dodsworth J."/>
            <person name="Orwin P.M."/>
        </authorList>
    </citation>
    <scope>NUCLEOTIDE SEQUENCE [LARGE SCALE GENOMIC DNA]</scope>
    <source>
        <strain evidence="1 2">CSUSB</strain>
    </source>
</reference>
<gene>
    <name evidence="1" type="ORF">GOQ09_11435</name>
</gene>
<protein>
    <submittedName>
        <fullName evidence="1">Alpha/beta hydrolase</fullName>
    </submittedName>
</protein>
<dbReference type="Proteomes" id="UP000425817">
    <property type="component" value="Chromosome"/>
</dbReference>
<dbReference type="AlphaFoldDB" id="A0A6I6H5L2"/>
<sequence length="268" mass="29123">MRIFSRRLSARRPLSLLSLCAVLLVAGCGGLRTANAPLKSTLEKSSCTPNADTLLVLLPGAYSHPDEFMREGFVKALGDNRLAVDVMLVDAHLGYYNNKTILDRLSKDVMAPARGKGYKSIWIVGISVGGFGGLLYAQTHPGELAGLAAIAPYLGERALGLDIANAGGVARWTGPLDAPPGSDLRTPNETQLWQWLRGYVGYSATFGARPPLYLGYGIDDRFAFSHRLLAAAMPEDRVFTTEGGHDWPEWMRLWRRMLPTLPLPGCPG</sequence>
<keyword evidence="1" id="KW-0378">Hydrolase</keyword>
<dbReference type="Gene3D" id="3.40.50.1820">
    <property type="entry name" value="alpha/beta hydrolase"/>
    <property type="match status" value="1"/>
</dbReference>
<proteinExistence type="predicted"/>
<dbReference type="OrthoDB" id="5431193at2"/>
<dbReference type="InterPro" id="IPR029058">
    <property type="entry name" value="AB_hydrolase_fold"/>
</dbReference>
<dbReference type="RefSeq" id="WP_157613532.1">
    <property type="nucleotide sequence ID" value="NZ_CP046622.1"/>
</dbReference>
<evidence type="ECO:0000313" key="2">
    <source>
        <dbReference type="Proteomes" id="UP000425817"/>
    </source>
</evidence>